<dbReference type="InterPro" id="IPR032675">
    <property type="entry name" value="LRR_dom_sf"/>
</dbReference>
<accession>D2W0F1</accession>
<dbReference type="Proteomes" id="UP000006671">
    <property type="component" value="Unassembled WGS sequence"/>
</dbReference>
<reference evidence="1 2" key="1">
    <citation type="journal article" date="2010" name="Cell">
        <title>The genome of Naegleria gruberi illuminates early eukaryotic versatility.</title>
        <authorList>
            <person name="Fritz-Laylin L.K."/>
            <person name="Prochnik S.E."/>
            <person name="Ginger M.L."/>
            <person name="Dacks J.B."/>
            <person name="Carpenter M.L."/>
            <person name="Field M.C."/>
            <person name="Kuo A."/>
            <person name="Paredez A."/>
            <person name="Chapman J."/>
            <person name="Pham J."/>
            <person name="Shu S."/>
            <person name="Neupane R."/>
            <person name="Cipriano M."/>
            <person name="Mancuso J."/>
            <person name="Tu H."/>
            <person name="Salamov A."/>
            <person name="Lindquist E."/>
            <person name="Shapiro H."/>
            <person name="Lucas S."/>
            <person name="Grigoriev I.V."/>
            <person name="Cande W.Z."/>
            <person name="Fulton C."/>
            <person name="Rokhsar D.S."/>
            <person name="Dawson S.C."/>
        </authorList>
    </citation>
    <scope>NUCLEOTIDE SEQUENCE [LARGE SCALE GENOMIC DNA]</scope>
    <source>
        <strain evidence="1 2">NEG-M</strain>
    </source>
</reference>
<organism evidence="2">
    <name type="scientific">Naegleria gruberi</name>
    <name type="common">Amoeba</name>
    <dbReference type="NCBI Taxonomy" id="5762"/>
    <lineage>
        <taxon>Eukaryota</taxon>
        <taxon>Discoba</taxon>
        <taxon>Heterolobosea</taxon>
        <taxon>Tetramitia</taxon>
        <taxon>Eutetramitia</taxon>
        <taxon>Vahlkampfiidae</taxon>
        <taxon>Naegleria</taxon>
    </lineage>
</organism>
<dbReference type="GeneID" id="8861024"/>
<gene>
    <name evidence="1" type="ORF">NAEGRDRAFT_74836</name>
</gene>
<dbReference type="EMBL" id="GG738918">
    <property type="protein sequence ID" value="EFC37421.1"/>
    <property type="molecule type" value="Genomic_DNA"/>
</dbReference>
<protein>
    <recommendedName>
        <fullName evidence="3">LRR_RI domain-containing protein</fullName>
    </recommendedName>
</protein>
<dbReference type="VEuPathDB" id="AmoebaDB:NAEGRDRAFT_74836"/>
<dbReference type="RefSeq" id="XP_002670165.1">
    <property type="nucleotide sequence ID" value="XM_002670119.1"/>
</dbReference>
<evidence type="ECO:0000313" key="2">
    <source>
        <dbReference type="Proteomes" id="UP000006671"/>
    </source>
</evidence>
<dbReference type="SUPFAM" id="SSF52047">
    <property type="entry name" value="RNI-like"/>
    <property type="match status" value="1"/>
</dbReference>
<dbReference type="AlphaFoldDB" id="D2W0F1"/>
<evidence type="ECO:0008006" key="3">
    <source>
        <dbReference type="Google" id="ProtNLM"/>
    </source>
</evidence>
<dbReference type="InParanoid" id="D2W0F1"/>
<proteinExistence type="predicted"/>
<evidence type="ECO:0000313" key="1">
    <source>
        <dbReference type="EMBL" id="EFC37421.1"/>
    </source>
</evidence>
<dbReference type="KEGG" id="ngr:NAEGRDRAFT_74836"/>
<sequence length="314" mass="35811">MKRLIIGLQDLKIFNSNLSNLTDLDLYETNLDMEGIDKLIQLKHLTRLNIQYSSADSCEPILAMFANTNWKKLKSLNLLALIVKEKKVPLIKDVEIVPCGFKPELEKLVLAESQISGNLLKHLLNCEILSNLQILDLSYLCFVYSNSSIHNLDGVLAIANSKCLKNLRILKLYQSYMDSDCIKLIAERGCQTLPNLQSLDLRMGQLGDESFEKIMEYEFMQNLELLFVMLSAENNNSYFLTTVSAKAILKNSKKMKKSLYEAYEYYVHVGGIIDIERDYQNYQVEEGPKLLGAIVNHGSDWDYGVDELELLSES</sequence>
<keyword evidence="2" id="KW-1185">Reference proteome</keyword>
<dbReference type="Gene3D" id="3.80.10.10">
    <property type="entry name" value="Ribonuclease Inhibitor"/>
    <property type="match status" value="1"/>
</dbReference>
<name>D2W0F1_NAEGR</name>